<organism evidence="1 2">
    <name type="scientific">Vaccinium darrowii</name>
    <dbReference type="NCBI Taxonomy" id="229202"/>
    <lineage>
        <taxon>Eukaryota</taxon>
        <taxon>Viridiplantae</taxon>
        <taxon>Streptophyta</taxon>
        <taxon>Embryophyta</taxon>
        <taxon>Tracheophyta</taxon>
        <taxon>Spermatophyta</taxon>
        <taxon>Magnoliopsida</taxon>
        <taxon>eudicotyledons</taxon>
        <taxon>Gunneridae</taxon>
        <taxon>Pentapetalae</taxon>
        <taxon>asterids</taxon>
        <taxon>Ericales</taxon>
        <taxon>Ericaceae</taxon>
        <taxon>Vaccinioideae</taxon>
        <taxon>Vaccinieae</taxon>
        <taxon>Vaccinium</taxon>
    </lineage>
</organism>
<keyword evidence="2" id="KW-1185">Reference proteome</keyword>
<accession>A0ACB7X2B7</accession>
<proteinExistence type="predicted"/>
<evidence type="ECO:0000313" key="2">
    <source>
        <dbReference type="Proteomes" id="UP000828048"/>
    </source>
</evidence>
<dbReference type="EMBL" id="CM037152">
    <property type="protein sequence ID" value="KAH7834778.1"/>
    <property type="molecule type" value="Genomic_DNA"/>
</dbReference>
<dbReference type="Proteomes" id="UP000828048">
    <property type="component" value="Chromosome 2"/>
</dbReference>
<gene>
    <name evidence="1" type="ORF">Vadar_019675</name>
</gene>
<reference evidence="1 2" key="1">
    <citation type="journal article" date="2021" name="Hortic Res">
        <title>High-quality reference genome and annotation aids understanding of berry development for evergreen blueberry (Vaccinium darrowii).</title>
        <authorList>
            <person name="Yu J."/>
            <person name="Hulse-Kemp A.M."/>
            <person name="Babiker E."/>
            <person name="Staton M."/>
        </authorList>
    </citation>
    <scope>NUCLEOTIDE SEQUENCE [LARGE SCALE GENOMIC DNA]</scope>
    <source>
        <strain evidence="2">cv. NJ 8807/NJ 8810</strain>
        <tissue evidence="1">Young leaf</tissue>
    </source>
</reference>
<protein>
    <submittedName>
        <fullName evidence="1">Uncharacterized protein</fullName>
    </submittedName>
</protein>
<sequence>MEKGWMKITNRWASAEYKLGVESFIQFAMANLGSEAEIRCPCIDCLNTKKVSSVVVKIHLIRRGIDPSYKTWVHHGEPIPVREPQDDDNLEHNEGIRNETSGEVPEDDNHLHDMLEQIYFGGILDDDINELHINHERIDMHNFDKLFNAAQRKAYLGCETTVLGFIVKMLHVKVYKKMSNDAFNLIMQIIKEMLPADCHETIPWTIYEAKKLLRDLGLGYVPIHACVNDCALFWKENANLENCPTCNESRYKVNDGTGQKIPHKILRYFPLTSRLQRQYFCKKTAPDMTWHKDKRVDDGELRHPADGQEWKEFDERFPDFAADARNVRLGMATDGFNPFGNMSQSYSMWPVFMVPYNLPPWKCMKEPFCFMSLLIPGPSAIGRDIDVYLRPLIDELKELWQNGVQTYDSSSGQTFTMRACVLWTINDFPAYGIMSGWSTKGYLACPICNWDSISVGLRSKIGYLGARRYLPEHHVWRRSKLFNGKYEDRTRPLELSGKEILEQINSGTYKPFGKHTNNNNSKKRKRDEYEKNLNWGKKSILFDLPYWETLNLRHCLDVMHIGKNILDNLLGTLMGVDGKNKDTEKARKDLEDQQIRKELHLKRRANGSFEKPPAMYTLSRAEREGFCNFLKSIKYPDGYAANISKCVNTHGGKLSGLKSHDCHVLLQRLLPIGMRGYLNKEIDTTLFELGNFYQQLC</sequence>
<name>A0ACB7X2B7_9ERIC</name>
<evidence type="ECO:0000313" key="1">
    <source>
        <dbReference type="EMBL" id="KAH7834778.1"/>
    </source>
</evidence>
<comment type="caution">
    <text evidence="1">The sequence shown here is derived from an EMBL/GenBank/DDBJ whole genome shotgun (WGS) entry which is preliminary data.</text>
</comment>